<dbReference type="CDD" id="cd00761">
    <property type="entry name" value="Glyco_tranf_GTA_type"/>
    <property type="match status" value="1"/>
</dbReference>
<dbReference type="PANTHER" id="PTHR22916">
    <property type="entry name" value="GLYCOSYLTRANSFERASE"/>
    <property type="match status" value="1"/>
</dbReference>
<sequence length="506" mass="59010">MEKFLDNRFTEQQMFYDDKGLFLKNKEALLKTSKVTVVTPVYNAEKFLSKTIDSVINQSLQFENIKFILVDDHSTDSSRSILWDYAERYENIVAVFLKDNTGSPSTPRNIGIELANSDYICFLDADDWLKEDCLEYLISILDETGDDYAVGKTIKETSTGSRLIGEHQSCMERRSVSPFSVPNMFHHMGSNAKIMKRQLLIDHNIRFPNMKYAEDKQFYMEVIIHSKTISTTKHAISFLNRLDENGTSLTTQTDVFEKMDTNLKVIEHIKKKNLPIEQEKMVLNRLYEFDFIIQLFDPAHFSESHNKEAYYAKFQEALDTAASLDYDISENFFYPLSQAVYQLYQQGKYTSLEALVKWNTEENNKQYLIKDNLPYMIVPFLKGPLRYIRVPMLATYKTDYLSRKRDSLEFHVFGDYTQHINGLVFRNKKNVTEEYVFDFEVENIGGEISFTATTPLKAFPPSSFDKFIRYDSFRKLRFVQPAQVQFAQANYKSLVENPKTVESKLS</sequence>
<name>A0A2P8GCN5_9BACL</name>
<dbReference type="EMBL" id="PYAT01000011">
    <property type="protein sequence ID" value="PSL31707.1"/>
    <property type="molecule type" value="Genomic_DNA"/>
</dbReference>
<dbReference type="Proteomes" id="UP000242682">
    <property type="component" value="Unassembled WGS sequence"/>
</dbReference>
<reference evidence="3 4" key="1">
    <citation type="submission" date="2018-03" db="EMBL/GenBank/DDBJ databases">
        <title>Genomic Encyclopedia of Type Strains, Phase III (KMG-III): the genomes of soil and plant-associated and newly described type strains.</title>
        <authorList>
            <person name="Whitman W."/>
        </authorList>
    </citation>
    <scope>NUCLEOTIDE SEQUENCE [LARGE SCALE GENOMIC DNA]</scope>
    <source>
        <strain evidence="3 4">CGMCC 1.12259</strain>
    </source>
</reference>
<comment type="caution">
    <text evidence="3">The sequence shown here is derived from an EMBL/GenBank/DDBJ whole genome shotgun (WGS) entry which is preliminary data.</text>
</comment>
<gene>
    <name evidence="3" type="ORF">B0H99_11190</name>
</gene>
<organism evidence="3 4">
    <name type="scientific">Planomicrobium soli</name>
    <dbReference type="NCBI Taxonomy" id="1176648"/>
    <lineage>
        <taxon>Bacteria</taxon>
        <taxon>Bacillati</taxon>
        <taxon>Bacillota</taxon>
        <taxon>Bacilli</taxon>
        <taxon>Bacillales</taxon>
        <taxon>Caryophanaceae</taxon>
        <taxon>Planomicrobium</taxon>
    </lineage>
</organism>
<evidence type="ECO:0000313" key="3">
    <source>
        <dbReference type="EMBL" id="PSL31707.1"/>
    </source>
</evidence>
<keyword evidence="4" id="KW-1185">Reference proteome</keyword>
<protein>
    <submittedName>
        <fullName evidence="3">Glycosyl transferase family 2</fullName>
    </submittedName>
</protein>
<evidence type="ECO:0000259" key="2">
    <source>
        <dbReference type="Pfam" id="PF00535"/>
    </source>
</evidence>
<dbReference type="Gene3D" id="3.90.550.10">
    <property type="entry name" value="Spore Coat Polysaccharide Biosynthesis Protein SpsA, Chain A"/>
    <property type="match status" value="1"/>
</dbReference>
<evidence type="ECO:0000256" key="1">
    <source>
        <dbReference type="ARBA" id="ARBA00006739"/>
    </source>
</evidence>
<feature type="domain" description="Glycosyltransferase 2-like" evidence="2">
    <location>
        <begin position="36"/>
        <end position="161"/>
    </location>
</feature>
<dbReference type="OrthoDB" id="396512at2"/>
<dbReference type="RefSeq" id="WP_106534285.1">
    <property type="nucleotide sequence ID" value="NZ_PYAT01000011.1"/>
</dbReference>
<comment type="similarity">
    <text evidence="1">Belongs to the glycosyltransferase 2 family.</text>
</comment>
<dbReference type="GO" id="GO:0016758">
    <property type="term" value="F:hexosyltransferase activity"/>
    <property type="evidence" value="ECO:0007669"/>
    <property type="project" value="UniProtKB-ARBA"/>
</dbReference>
<dbReference type="InterPro" id="IPR029044">
    <property type="entry name" value="Nucleotide-diphossugar_trans"/>
</dbReference>
<keyword evidence="3" id="KW-0808">Transferase</keyword>
<proteinExistence type="inferred from homology"/>
<dbReference type="AlphaFoldDB" id="A0A2P8GCN5"/>
<dbReference type="PANTHER" id="PTHR22916:SF3">
    <property type="entry name" value="UDP-GLCNAC:BETAGAL BETA-1,3-N-ACETYLGLUCOSAMINYLTRANSFERASE-LIKE PROTEIN 1"/>
    <property type="match status" value="1"/>
</dbReference>
<dbReference type="Pfam" id="PF00535">
    <property type="entry name" value="Glycos_transf_2"/>
    <property type="match status" value="1"/>
</dbReference>
<accession>A0A2P8GCN5</accession>
<evidence type="ECO:0000313" key="4">
    <source>
        <dbReference type="Proteomes" id="UP000242682"/>
    </source>
</evidence>
<dbReference type="SUPFAM" id="SSF53448">
    <property type="entry name" value="Nucleotide-diphospho-sugar transferases"/>
    <property type="match status" value="1"/>
</dbReference>
<dbReference type="InterPro" id="IPR001173">
    <property type="entry name" value="Glyco_trans_2-like"/>
</dbReference>